<evidence type="ECO:0000313" key="2">
    <source>
        <dbReference type="EMBL" id="SEK88257.1"/>
    </source>
</evidence>
<evidence type="ECO:0000256" key="1">
    <source>
        <dbReference type="SAM" id="Phobius"/>
    </source>
</evidence>
<evidence type="ECO:0008006" key="4">
    <source>
        <dbReference type="Google" id="ProtNLM"/>
    </source>
</evidence>
<accession>A0A1H7KQN2</accession>
<reference evidence="2 3" key="1">
    <citation type="submission" date="2016-10" db="EMBL/GenBank/DDBJ databases">
        <authorList>
            <person name="de Groot N.N."/>
        </authorList>
    </citation>
    <scope>NUCLEOTIDE SEQUENCE [LARGE SCALE GENOMIC DNA]</scope>
    <source>
        <strain evidence="2 3">KH2T6</strain>
    </source>
</reference>
<organism evidence="2 3">
    <name type="scientific">Ruminococcus albus</name>
    <dbReference type="NCBI Taxonomy" id="1264"/>
    <lineage>
        <taxon>Bacteria</taxon>
        <taxon>Bacillati</taxon>
        <taxon>Bacillota</taxon>
        <taxon>Clostridia</taxon>
        <taxon>Eubacteriales</taxon>
        <taxon>Oscillospiraceae</taxon>
        <taxon>Ruminococcus</taxon>
    </lineage>
</organism>
<keyword evidence="1" id="KW-0812">Transmembrane</keyword>
<dbReference type="EMBL" id="FOAT01000007">
    <property type="protein sequence ID" value="SEK88257.1"/>
    <property type="molecule type" value="Genomic_DNA"/>
</dbReference>
<keyword evidence="1" id="KW-1133">Transmembrane helix</keyword>
<proteinExistence type="predicted"/>
<dbReference type="OrthoDB" id="1828269at2"/>
<evidence type="ECO:0000313" key="3">
    <source>
        <dbReference type="Proteomes" id="UP000186015"/>
    </source>
</evidence>
<keyword evidence="1" id="KW-0472">Membrane</keyword>
<dbReference type="SUPFAM" id="SSF82171">
    <property type="entry name" value="DPP6 N-terminal domain-like"/>
    <property type="match status" value="1"/>
</dbReference>
<sequence>MDKQLYDILDGLTADEMMPAAELLEDMAENCTLSETEKSRILSSVMGKAGFDMNETNGIISENRVIKATGTGVSKERSGARILIRRGGVIAACIALLAAGGVVFSLKNNIRRADREQFSYTENADKKSDDVGLQNLKKSAEQNSEITKKLEDAYPDHKVKRINDDRYLIYQSATKSDDGQLMFYDVPSDSVINTISTDQYVLFDKRLENKIATYAKVRDDENTISKYLATIYDDSGNVLYKYDLDVNICGHSMDIIFPSPSPDGKTLFFEYSWGRNVDDKNIFNTCLYFVRYEDQKNIIKFSENVSSTIRWENSNDLLLVAHSDEDGINRTDLYSLSDLSSPYELKCLETQNKEYPEQPFILAANGGSIFVIGEEDKKLIMIKPDENGDTKIGDKYCSIIEYDLFDAVKDNKAFACVTADGKYVATACISEDNRLISALYEINDDGLNKLKTIENELDDTEFDSFIYDAPIEYAGFNEYTGALKMVRVRSSERDLYRKDQLLTYEELRDNPLYQEDRDCELKTDSINFFE</sequence>
<dbReference type="AlphaFoldDB" id="A0A1H7KQN2"/>
<name>A0A1H7KQN2_RUMAL</name>
<dbReference type="RefSeq" id="WP_074833043.1">
    <property type="nucleotide sequence ID" value="NZ_FOAT01000007.1"/>
</dbReference>
<gene>
    <name evidence="2" type="ORF">SAMN05216469_10733</name>
</gene>
<feature type="transmembrane region" description="Helical" evidence="1">
    <location>
        <begin position="87"/>
        <end position="106"/>
    </location>
</feature>
<protein>
    <recommendedName>
        <fullName evidence="4">WD40-like Beta Propeller Repeat</fullName>
    </recommendedName>
</protein>
<dbReference type="Proteomes" id="UP000186015">
    <property type="component" value="Unassembled WGS sequence"/>
</dbReference>